<name>A0ABT1Q3U6_9ACTN</name>
<dbReference type="Proteomes" id="UP001057702">
    <property type="component" value="Unassembled WGS sequence"/>
</dbReference>
<dbReference type="Pfam" id="PF07905">
    <property type="entry name" value="PucR"/>
    <property type="match status" value="1"/>
</dbReference>
<dbReference type="InterPro" id="IPR042070">
    <property type="entry name" value="PucR_C-HTH_sf"/>
</dbReference>
<sequence>MFPTVAQVLELDVLRRGNPSVVAGAAGLHHPVRWVHISELADIAGMLHGGELVLTTGVMLPSDKEPLARYIDDLADVGAAGLVVELGRRYADEVPRALVKAAERRRLPLVALRTEVRFVAVTEAVHAHVVDAQLTELRASEAVHQTFNELSVEGAEPGEVVREVARMAGVPVVLENLSHQVLAFDAAGEDPQALLDGWERRSRGVHPAARTGYDPRSGWLVTAVGARGRDWGRLVLVGEPAREPAPRLSVVLERGASTLALNRLLERDRESLERQTHRTLISGILTHALTVSDVALRARALGVPLEGRRLVGVVLRLRGGPSSAALEAQARLRDFTEKAALAVRERGLTALIGGLDDDGVGILISLGASDDEHAALEGFAAALDRLADTSRTPDPGFLMAAGSSVGSLRDARRTLLEAAQVADAADRTTARTAGTYYRLPDVRLRGLLHLLRDDARLQTYVERELGPLLAHDAENGTDLVRILGVYLASGRNKSAAADAAHMSRPSFYDRLHKVERVLGTDLDQVESCLSLHVALLALEAVRR</sequence>
<evidence type="ECO:0000259" key="2">
    <source>
        <dbReference type="Pfam" id="PF07905"/>
    </source>
</evidence>
<comment type="similarity">
    <text evidence="1">Belongs to the CdaR family.</text>
</comment>
<organism evidence="5 6">
    <name type="scientific">Streptomyces humicola</name>
    <dbReference type="NCBI Taxonomy" id="2953240"/>
    <lineage>
        <taxon>Bacteria</taxon>
        <taxon>Bacillati</taxon>
        <taxon>Actinomycetota</taxon>
        <taxon>Actinomycetes</taxon>
        <taxon>Kitasatosporales</taxon>
        <taxon>Streptomycetaceae</taxon>
        <taxon>Streptomyces</taxon>
    </lineage>
</organism>
<dbReference type="InterPro" id="IPR025736">
    <property type="entry name" value="PucR_C-HTH_dom"/>
</dbReference>
<evidence type="ECO:0000259" key="3">
    <source>
        <dbReference type="Pfam" id="PF13556"/>
    </source>
</evidence>
<reference evidence="5" key="1">
    <citation type="submission" date="2022-06" db="EMBL/GenBank/DDBJ databases">
        <title>Draft genome sequence of Streptomyces sp. RB6PN25 isolated from peat swamp forest in Thailand.</title>
        <authorList>
            <person name="Duangmal K."/>
            <person name="Klaysubun C."/>
        </authorList>
    </citation>
    <scope>NUCLEOTIDE SEQUENCE</scope>
    <source>
        <strain evidence="5">RB6PN25</strain>
    </source>
</reference>
<gene>
    <name evidence="5" type="ORF">NGB36_29345</name>
</gene>
<dbReference type="InterPro" id="IPR012914">
    <property type="entry name" value="PucR_dom"/>
</dbReference>
<evidence type="ECO:0000313" key="6">
    <source>
        <dbReference type="Proteomes" id="UP001057702"/>
    </source>
</evidence>
<evidence type="ECO:0000259" key="4">
    <source>
        <dbReference type="Pfam" id="PF17853"/>
    </source>
</evidence>
<dbReference type="EMBL" id="JANFNG010000037">
    <property type="protein sequence ID" value="MCQ4084570.1"/>
    <property type="molecule type" value="Genomic_DNA"/>
</dbReference>
<comment type="caution">
    <text evidence="5">The sequence shown here is derived from an EMBL/GenBank/DDBJ whole genome shotgun (WGS) entry which is preliminary data.</text>
</comment>
<keyword evidence="6" id="KW-1185">Reference proteome</keyword>
<dbReference type="Pfam" id="PF17853">
    <property type="entry name" value="GGDEF_2"/>
    <property type="match status" value="1"/>
</dbReference>
<evidence type="ECO:0000313" key="5">
    <source>
        <dbReference type="EMBL" id="MCQ4084570.1"/>
    </source>
</evidence>
<feature type="domain" description="Purine catabolism PurC-like" evidence="2">
    <location>
        <begin position="7"/>
        <end position="128"/>
    </location>
</feature>
<protein>
    <submittedName>
        <fullName evidence="5">PucR family transcriptional regulator ligand-binding domain-containing protein</fullName>
    </submittedName>
</protein>
<dbReference type="Pfam" id="PF13556">
    <property type="entry name" value="HTH_30"/>
    <property type="match status" value="1"/>
</dbReference>
<proteinExistence type="inferred from homology"/>
<dbReference type="Gene3D" id="1.10.10.2840">
    <property type="entry name" value="PucR C-terminal helix-turn-helix domain"/>
    <property type="match status" value="1"/>
</dbReference>
<dbReference type="InterPro" id="IPR041522">
    <property type="entry name" value="CdaR_GGDEF"/>
</dbReference>
<feature type="domain" description="CdaR GGDEF-like" evidence="4">
    <location>
        <begin position="293"/>
        <end position="423"/>
    </location>
</feature>
<evidence type="ECO:0000256" key="1">
    <source>
        <dbReference type="ARBA" id="ARBA00006754"/>
    </source>
</evidence>
<accession>A0ABT1Q3U6</accession>
<dbReference type="RefSeq" id="WP_255923634.1">
    <property type="nucleotide sequence ID" value="NZ_JANFNG010000037.1"/>
</dbReference>
<feature type="domain" description="PucR C-terminal helix-turn-helix" evidence="3">
    <location>
        <begin position="479"/>
        <end position="537"/>
    </location>
</feature>
<dbReference type="InterPro" id="IPR051448">
    <property type="entry name" value="CdaR-like_regulators"/>
</dbReference>
<dbReference type="PANTHER" id="PTHR33744">
    <property type="entry name" value="CARBOHYDRATE DIACID REGULATOR"/>
    <property type="match status" value="1"/>
</dbReference>
<dbReference type="PANTHER" id="PTHR33744:SF1">
    <property type="entry name" value="DNA-BINDING TRANSCRIPTIONAL ACTIVATOR ADER"/>
    <property type="match status" value="1"/>
</dbReference>